<name>A0ABM3MEV2_GALME</name>
<feature type="coiled-coil region" evidence="1">
    <location>
        <begin position="55"/>
        <end position="82"/>
    </location>
</feature>
<feature type="domain" description="FP protein C-terminal" evidence="2">
    <location>
        <begin position="235"/>
        <end position="286"/>
    </location>
</feature>
<dbReference type="Pfam" id="PF25298">
    <property type="entry name" value="Baculo_FP_2nd"/>
    <property type="match status" value="1"/>
</dbReference>
<reference evidence="4" key="1">
    <citation type="submission" date="2025-08" db="UniProtKB">
        <authorList>
            <consortium name="RefSeq"/>
        </authorList>
    </citation>
    <scope>IDENTIFICATION</scope>
    <source>
        <tissue evidence="4">Whole larvae</tissue>
    </source>
</reference>
<evidence type="ECO:0000313" key="3">
    <source>
        <dbReference type="Proteomes" id="UP001652740"/>
    </source>
</evidence>
<dbReference type="GeneID" id="128200423"/>
<keyword evidence="1" id="KW-0175">Coiled coil</keyword>
<evidence type="ECO:0000256" key="1">
    <source>
        <dbReference type="SAM" id="Coils"/>
    </source>
</evidence>
<accession>A0ABM3MEV2</accession>
<proteinExistence type="predicted"/>
<evidence type="ECO:0000313" key="4">
    <source>
        <dbReference type="RefSeq" id="XP_052749774.1"/>
    </source>
</evidence>
<sequence>MSVQRSPPERRSSSQSDLFNLTDNAFVSLRKRKERDDIDSLELRDELIMMVSNMNKNQDCMYSQLQKSLEEIKEQNRTIVKAQKGIEEKLEVITASHSDLNNKVISVVRDHEIMLKRIQNLEDTLEESLRIQNATSIEIRNVNIIEQQELPEIVKKIQDSLKIKLNDSEVRQISLKKVGKNQHNIIVQYQTIKAREEILAAVKKYNVDHEDNKLNSLTLGLKGEKRPLFISELLTSNTRLLHYQARMLKKNHGFKFCWIKHGKVFIKKSDNTPTIHVKMLTQIEALKMDLPGLQN</sequence>
<dbReference type="Proteomes" id="UP001652740">
    <property type="component" value="Unplaced"/>
</dbReference>
<keyword evidence="3" id="KW-1185">Reference proteome</keyword>
<dbReference type="InterPro" id="IPR057251">
    <property type="entry name" value="FP_C"/>
</dbReference>
<evidence type="ECO:0000259" key="2">
    <source>
        <dbReference type="Pfam" id="PF25298"/>
    </source>
</evidence>
<protein>
    <submittedName>
        <fullName evidence="4">Uncharacterized protein LOC128200423</fullName>
    </submittedName>
</protein>
<organism evidence="3 4">
    <name type="scientific">Galleria mellonella</name>
    <name type="common">Greater wax moth</name>
    <dbReference type="NCBI Taxonomy" id="7137"/>
    <lineage>
        <taxon>Eukaryota</taxon>
        <taxon>Metazoa</taxon>
        <taxon>Ecdysozoa</taxon>
        <taxon>Arthropoda</taxon>
        <taxon>Hexapoda</taxon>
        <taxon>Insecta</taxon>
        <taxon>Pterygota</taxon>
        <taxon>Neoptera</taxon>
        <taxon>Endopterygota</taxon>
        <taxon>Lepidoptera</taxon>
        <taxon>Glossata</taxon>
        <taxon>Ditrysia</taxon>
        <taxon>Pyraloidea</taxon>
        <taxon>Pyralidae</taxon>
        <taxon>Galleriinae</taxon>
        <taxon>Galleria</taxon>
    </lineage>
</organism>
<gene>
    <name evidence="4" type="primary">LOC128200423</name>
</gene>
<dbReference type="RefSeq" id="XP_052749774.1">
    <property type="nucleotide sequence ID" value="XM_052893814.1"/>
</dbReference>